<keyword evidence="3 4" id="KW-0620">Polyamine biosynthesis</keyword>
<dbReference type="GO" id="GO:0005829">
    <property type="term" value="C:cytosol"/>
    <property type="evidence" value="ECO:0007669"/>
    <property type="project" value="TreeGrafter"/>
</dbReference>
<keyword evidence="2 4" id="KW-0808">Transferase</keyword>
<dbReference type="PROSITE" id="PS51006">
    <property type="entry name" value="PABS_2"/>
    <property type="match status" value="1"/>
</dbReference>
<evidence type="ECO:0000256" key="3">
    <source>
        <dbReference type="ARBA" id="ARBA00023115"/>
    </source>
</evidence>
<dbReference type="HAMAP" id="MF_00198">
    <property type="entry name" value="Spermidine_synth"/>
    <property type="match status" value="1"/>
</dbReference>
<organism evidence="7 8">
    <name type="scientific">Insulibacter thermoxylanivorax</name>
    <dbReference type="NCBI Taxonomy" id="2749268"/>
    <lineage>
        <taxon>Bacteria</taxon>
        <taxon>Bacillati</taxon>
        <taxon>Bacillota</taxon>
        <taxon>Bacilli</taxon>
        <taxon>Bacillales</taxon>
        <taxon>Paenibacillaceae</taxon>
        <taxon>Insulibacter</taxon>
    </lineage>
</organism>
<dbReference type="NCBIfam" id="TIGR00417">
    <property type="entry name" value="speE"/>
    <property type="match status" value="1"/>
</dbReference>
<feature type="active site" description="Proton acceptor" evidence="4 5">
    <location>
        <position position="168"/>
    </location>
</feature>
<feature type="binding site" evidence="4">
    <location>
        <position position="43"/>
    </location>
    <ligand>
        <name>S-methyl-5'-thioadenosine</name>
        <dbReference type="ChEBI" id="CHEBI:17509"/>
    </ligand>
</feature>
<dbReference type="EC" id="2.5.1.16" evidence="4"/>
<dbReference type="InterPro" id="IPR029063">
    <property type="entry name" value="SAM-dependent_MTases_sf"/>
</dbReference>
<reference evidence="7" key="1">
    <citation type="submission" date="2020-08" db="EMBL/GenBank/DDBJ databases">
        <authorList>
            <person name="Uke A."/>
            <person name="Chhe C."/>
            <person name="Baramee S."/>
            <person name="Kosugi A."/>
        </authorList>
    </citation>
    <scope>NUCLEOTIDE SEQUENCE</scope>
    <source>
        <strain evidence="7">DA-C8</strain>
    </source>
</reference>
<comment type="function">
    <text evidence="4">Catalyzes the irreversible transfer of a propylamine group from the amino donor S-adenosylmethioninamine (decarboxy-AdoMet) to putrescine (1,4-diaminobutane) to yield spermidine.</text>
</comment>
<dbReference type="InterPro" id="IPR001045">
    <property type="entry name" value="Spermi_synthase"/>
</dbReference>
<dbReference type="CDD" id="cd02440">
    <property type="entry name" value="AdoMet_MTases"/>
    <property type="match status" value="1"/>
</dbReference>
<proteinExistence type="inferred from homology"/>
<accession>A0A916QE06</accession>
<dbReference type="GO" id="GO:0004766">
    <property type="term" value="F:spermidine synthase activity"/>
    <property type="evidence" value="ECO:0007669"/>
    <property type="project" value="UniProtKB-UniRule"/>
</dbReference>
<evidence type="ECO:0000256" key="1">
    <source>
        <dbReference type="ARBA" id="ARBA00007867"/>
    </source>
</evidence>
<feature type="binding site" evidence="4">
    <location>
        <position position="175"/>
    </location>
    <ligand>
        <name>S-methyl-5'-thioadenosine</name>
        <dbReference type="ChEBI" id="CHEBI:17509"/>
    </ligand>
</feature>
<evidence type="ECO:0000256" key="5">
    <source>
        <dbReference type="PROSITE-ProRule" id="PRU00354"/>
    </source>
</evidence>
<sequence>MTRLPQFIENVQGKLWLTEDEDHNLEIRYHIKEVLFEEQSKYQHVMVLDSYTFGPMLVLDGIVQTTSRDGFIYNEMISHVPLAYHPNPRNVLIIGGGDLGAAREAAKHEKVERVDLIEIDETVVRASQLHMPEVSGGTEISPKIRIHYRDGVEYVKNLKAEYDVIIVDSSDPIGPAVELFSEAFYQNVHRALKDDGIMTCQSESPIFYQDIMAKSYNRIAGIFPHTKMYTAVVPTYPGGFWTFTLGAKQALPDPEQVRFDIDARYANEEVIRGCFSLPTFIKKQLEK</sequence>
<feature type="domain" description="PABS" evidence="6">
    <location>
        <begin position="14"/>
        <end position="248"/>
    </location>
</feature>
<name>A0A916QE06_9BACL</name>
<protein>
    <recommendedName>
        <fullName evidence="4">Polyamine aminopropyltransferase</fullName>
    </recommendedName>
    <alternativeName>
        <fullName evidence="4">Putrescine aminopropyltransferase</fullName>
        <shortName evidence="4">PAPT</shortName>
    </alternativeName>
    <alternativeName>
        <fullName evidence="4">Spermidine synthase</fullName>
        <shortName evidence="4">SPDS</shortName>
        <shortName evidence="4">SPDSY</shortName>
        <ecNumber evidence="4">2.5.1.16</ecNumber>
    </alternativeName>
</protein>
<dbReference type="Pfam" id="PF17284">
    <property type="entry name" value="Spermine_synt_N"/>
    <property type="match status" value="1"/>
</dbReference>
<evidence type="ECO:0000259" key="6">
    <source>
        <dbReference type="PROSITE" id="PS51006"/>
    </source>
</evidence>
<comment type="caution">
    <text evidence="7">The sequence shown here is derived from an EMBL/GenBank/DDBJ whole genome shotgun (WGS) entry which is preliminary data.</text>
</comment>
<keyword evidence="4" id="KW-0745">Spermidine biosynthesis</keyword>
<dbReference type="NCBIfam" id="NF037959">
    <property type="entry name" value="MFS_SpdSyn"/>
    <property type="match status" value="1"/>
</dbReference>
<dbReference type="GO" id="GO:0008295">
    <property type="term" value="P:spermidine biosynthetic process"/>
    <property type="evidence" value="ECO:0007669"/>
    <property type="project" value="UniProtKB-UniRule"/>
</dbReference>
<gene>
    <name evidence="4" type="primary">speE</name>
    <name evidence="7" type="ORF">PRECH8_11550</name>
</gene>
<dbReference type="Gene3D" id="2.30.140.10">
    <property type="entry name" value="Spermidine synthase, tetramerisation domain"/>
    <property type="match status" value="1"/>
</dbReference>
<dbReference type="AlphaFoldDB" id="A0A916QE06"/>
<dbReference type="Proteomes" id="UP000654993">
    <property type="component" value="Unassembled WGS sequence"/>
</dbReference>
<evidence type="ECO:0000256" key="4">
    <source>
        <dbReference type="HAMAP-Rule" id="MF_00198"/>
    </source>
</evidence>
<reference evidence="7" key="2">
    <citation type="journal article" date="2021" name="Data Brief">
        <title>Draft genome sequence data of the facultative, thermophilic, xylanolytic bacterium Paenibacillus sp. strain DA-C8.</title>
        <authorList>
            <person name="Chhe C."/>
            <person name="Uke A."/>
            <person name="Baramee S."/>
            <person name="Ungkulpasvich U."/>
            <person name="Tachaapaikoon C."/>
            <person name="Pason P."/>
            <person name="Waeonukul R."/>
            <person name="Ratanakhanokchai K."/>
            <person name="Kosugi A."/>
        </authorList>
    </citation>
    <scope>NUCLEOTIDE SEQUENCE</scope>
    <source>
        <strain evidence="7">DA-C8</strain>
    </source>
</reference>
<dbReference type="NCBIfam" id="NF002010">
    <property type="entry name" value="PRK00811.1"/>
    <property type="match status" value="1"/>
</dbReference>
<feature type="binding site" evidence="4">
    <location>
        <position position="118"/>
    </location>
    <ligand>
        <name>S-methyl-5'-thioadenosine</name>
        <dbReference type="ChEBI" id="CHEBI:17509"/>
    </ligand>
</feature>
<comment type="catalytic activity">
    <reaction evidence="4">
        <text>S-adenosyl 3-(methylsulfanyl)propylamine + putrescine = S-methyl-5'-thioadenosine + spermidine + H(+)</text>
        <dbReference type="Rhea" id="RHEA:12721"/>
        <dbReference type="ChEBI" id="CHEBI:15378"/>
        <dbReference type="ChEBI" id="CHEBI:17509"/>
        <dbReference type="ChEBI" id="CHEBI:57443"/>
        <dbReference type="ChEBI" id="CHEBI:57834"/>
        <dbReference type="ChEBI" id="CHEBI:326268"/>
        <dbReference type="EC" id="2.5.1.16"/>
    </reaction>
</comment>
<keyword evidence="8" id="KW-1185">Reference proteome</keyword>
<dbReference type="InterPro" id="IPR030374">
    <property type="entry name" value="PABS"/>
</dbReference>
<evidence type="ECO:0000256" key="2">
    <source>
        <dbReference type="ARBA" id="ARBA00022679"/>
    </source>
</evidence>
<comment type="similarity">
    <text evidence="1 4">Belongs to the spermidine/spermine synthase family.</text>
</comment>
<comment type="caution">
    <text evidence="4">Lacks conserved residue(s) required for the propagation of feature annotation.</text>
</comment>
<dbReference type="Pfam" id="PF01564">
    <property type="entry name" value="Spermine_synth"/>
    <property type="match status" value="1"/>
</dbReference>
<comment type="pathway">
    <text evidence="4">Amine and polyamine biosynthesis; spermidine biosynthesis; spermidine from putrescine: step 1/1.</text>
</comment>
<evidence type="ECO:0000313" key="7">
    <source>
        <dbReference type="EMBL" id="GFR37859.1"/>
    </source>
</evidence>
<dbReference type="SUPFAM" id="SSF53335">
    <property type="entry name" value="S-adenosyl-L-methionine-dependent methyltransferases"/>
    <property type="match status" value="1"/>
</dbReference>
<comment type="subunit">
    <text evidence="4">Homodimer or homotetramer.</text>
</comment>
<dbReference type="Gene3D" id="3.40.50.150">
    <property type="entry name" value="Vaccinia Virus protein VP39"/>
    <property type="match status" value="1"/>
</dbReference>
<feature type="binding site" evidence="4">
    <location>
        <begin position="168"/>
        <end position="171"/>
    </location>
    <ligand>
        <name>spermidine</name>
        <dbReference type="ChEBI" id="CHEBI:57834"/>
    </ligand>
</feature>
<evidence type="ECO:0000313" key="8">
    <source>
        <dbReference type="Proteomes" id="UP000654993"/>
    </source>
</evidence>
<dbReference type="EMBL" id="BMAQ01000008">
    <property type="protein sequence ID" value="GFR37859.1"/>
    <property type="molecule type" value="Genomic_DNA"/>
</dbReference>
<dbReference type="InterPro" id="IPR037163">
    <property type="entry name" value="Spermidine_synt_N_sf"/>
</dbReference>
<feature type="binding site" evidence="4">
    <location>
        <begin position="150"/>
        <end position="151"/>
    </location>
    <ligand>
        <name>S-methyl-5'-thioadenosine</name>
        <dbReference type="ChEBI" id="CHEBI:17509"/>
    </ligand>
</feature>
<dbReference type="PANTHER" id="PTHR11558">
    <property type="entry name" value="SPERMIDINE/SPERMINE SYNTHASE"/>
    <property type="match status" value="1"/>
</dbReference>
<feature type="binding site" evidence="4">
    <location>
        <position position="98"/>
    </location>
    <ligand>
        <name>spermidine</name>
        <dbReference type="ChEBI" id="CHEBI:57834"/>
    </ligand>
</feature>
<dbReference type="RefSeq" id="WP_200966134.1">
    <property type="nucleotide sequence ID" value="NZ_BMAQ01000008.1"/>
</dbReference>
<dbReference type="InterPro" id="IPR035246">
    <property type="entry name" value="Spermidine_synt_N"/>
</dbReference>
<dbReference type="PANTHER" id="PTHR11558:SF11">
    <property type="entry name" value="SPERMIDINE SYNTHASE"/>
    <property type="match status" value="1"/>
</dbReference>